<evidence type="ECO:0008006" key="5">
    <source>
        <dbReference type="Google" id="ProtNLM"/>
    </source>
</evidence>
<accession>C7N4R0</accession>
<dbReference type="AlphaFoldDB" id="C7N4R0"/>
<dbReference type="KEGG" id="shi:Shel_08430"/>
<evidence type="ECO:0000256" key="2">
    <source>
        <dbReference type="SAM" id="Phobius"/>
    </source>
</evidence>
<sequence>MPSNNNPFASIFGAMFGNPFGGAGNPFAAGQDDTIPEVEFTSASDGVNNVKERIASMTKKGKVIAIIVLLLVLAGGYWWFHPALSINNIDLWVVVGAIMVAVFMLLRGVQLSYDKGIGGKEKDAAKAKRFKVISYLPLIVVAIGVIGLLLSMSFFPGNAKKYANILQTENMEFTQDIEEVNYSEIPVIDRSSAVLLGNRTMGTMSDLVSQFEISTLYSQINYNDTPVRVSPLGYADLFKWLQNRSNGIPAYAIVDMTSQDAQIVRLEGDQTIKYSQSEPLARNIDRYVQLKYPFYMFGEKSFEIDEDGHAWWICPVRSFTIGLFGGETVKRAVLVDASTGETQDLAVEDIPEWVDRVYPSELLIQQYNWKGAYTNGWINSWLGQNGVVQTTPGTDNSLGYNYIAIDDDVWMYTGVTSATADNSIVGFVLVNQRTAESHFYSVAGATEESAMGSAEGQVQNLRYEATFPILINVADTPTYFMALKDGAGLVKKYAMVDIERYQNVAVGDTVGETQKTYVALLATNGAIGGDTAPDSIANTSGVIETVATAVIDGNSHFYLTLEGDDHIYDFALPGLVEIVAYVPGDRISFDYIPGDTLCVAQSVSGSKASTDSIAVTEEAPEEGAGEEPATQGAAA</sequence>
<dbReference type="HOGENOM" id="CLU_015927_0_0_11"/>
<organism evidence="3 4">
    <name type="scientific">Slackia heliotrinireducens (strain ATCC 29202 / DSM 20476 / NCTC 11029 / RHS 1)</name>
    <name type="common">Peptococcus heliotrinreducens</name>
    <dbReference type="NCBI Taxonomy" id="471855"/>
    <lineage>
        <taxon>Bacteria</taxon>
        <taxon>Bacillati</taxon>
        <taxon>Actinomycetota</taxon>
        <taxon>Coriobacteriia</taxon>
        <taxon>Eggerthellales</taxon>
        <taxon>Eggerthellaceae</taxon>
        <taxon>Slackia</taxon>
    </lineage>
</organism>
<proteinExistence type="predicted"/>
<protein>
    <recommendedName>
        <fullName evidence="5">Tat pathway signal sequence</fullName>
    </recommendedName>
</protein>
<evidence type="ECO:0000313" key="4">
    <source>
        <dbReference type="Proteomes" id="UP000002026"/>
    </source>
</evidence>
<dbReference type="Proteomes" id="UP000002026">
    <property type="component" value="Chromosome"/>
</dbReference>
<dbReference type="STRING" id="471855.Shel_08430"/>
<reference evidence="3 4" key="1">
    <citation type="journal article" date="2009" name="Stand. Genomic Sci.">
        <title>Complete genome sequence of Slackia heliotrinireducens type strain (RHS 1).</title>
        <authorList>
            <person name="Pukall R."/>
            <person name="Lapidus A."/>
            <person name="Nolan M."/>
            <person name="Copeland A."/>
            <person name="Glavina Del Rio T."/>
            <person name="Lucas S."/>
            <person name="Chen F."/>
            <person name="Tice H."/>
            <person name="Cheng J.F."/>
            <person name="Chertkov O."/>
            <person name="Bruce D."/>
            <person name="Goodwin L."/>
            <person name="Kuske C."/>
            <person name="Brettin T."/>
            <person name="Detter J.C."/>
            <person name="Han C."/>
            <person name="Pitluck S."/>
            <person name="Pati A."/>
            <person name="Mavrommatis K."/>
            <person name="Ivanova N."/>
            <person name="Ovchinnikova G."/>
            <person name="Chen A."/>
            <person name="Palaniappan K."/>
            <person name="Schneider S."/>
            <person name="Rohde M."/>
            <person name="Chain P."/>
            <person name="D'haeseleer P."/>
            <person name="Goker M."/>
            <person name="Bristow J."/>
            <person name="Eisen J.A."/>
            <person name="Markowitz V."/>
            <person name="Kyrpides N.C."/>
            <person name="Klenk H.P."/>
            <person name="Hugenholtz P."/>
        </authorList>
    </citation>
    <scope>NUCLEOTIDE SEQUENCE [LARGE SCALE GENOMIC DNA]</scope>
    <source>
        <strain evidence="4">ATCC 29202 / DSM 20476 / NCTC 11029 / RHS 1</strain>
    </source>
</reference>
<dbReference type="eggNOG" id="ENOG502Z7PD">
    <property type="taxonomic scope" value="Bacteria"/>
</dbReference>
<keyword evidence="2" id="KW-0472">Membrane</keyword>
<feature type="transmembrane region" description="Helical" evidence="2">
    <location>
        <begin position="132"/>
        <end position="155"/>
    </location>
</feature>
<feature type="transmembrane region" description="Helical" evidence="2">
    <location>
        <begin position="63"/>
        <end position="80"/>
    </location>
</feature>
<keyword evidence="4" id="KW-1185">Reference proteome</keyword>
<name>C7N4R0_SLAHD</name>
<feature type="compositionally biased region" description="Low complexity" evidence="1">
    <location>
        <begin position="626"/>
        <end position="635"/>
    </location>
</feature>
<feature type="transmembrane region" description="Helical" evidence="2">
    <location>
        <begin position="92"/>
        <end position="111"/>
    </location>
</feature>
<gene>
    <name evidence="3" type="ordered locus">Shel_08430</name>
</gene>
<feature type="region of interest" description="Disordered" evidence="1">
    <location>
        <begin position="609"/>
        <end position="635"/>
    </location>
</feature>
<evidence type="ECO:0000256" key="1">
    <source>
        <dbReference type="SAM" id="MobiDB-lite"/>
    </source>
</evidence>
<keyword evidence="2" id="KW-1133">Transmembrane helix</keyword>
<dbReference type="RefSeq" id="WP_012797999.1">
    <property type="nucleotide sequence ID" value="NC_013165.1"/>
</dbReference>
<keyword evidence="2" id="KW-0812">Transmembrane</keyword>
<dbReference type="EMBL" id="CP001684">
    <property type="protein sequence ID" value="ACV21895.1"/>
    <property type="molecule type" value="Genomic_DNA"/>
</dbReference>
<evidence type="ECO:0000313" key="3">
    <source>
        <dbReference type="EMBL" id="ACV21895.1"/>
    </source>
</evidence>